<evidence type="ECO:0000313" key="3">
    <source>
        <dbReference type="Proteomes" id="UP000604046"/>
    </source>
</evidence>
<feature type="signal peptide" evidence="1">
    <location>
        <begin position="1"/>
        <end position="21"/>
    </location>
</feature>
<evidence type="ECO:0000256" key="1">
    <source>
        <dbReference type="SAM" id="SignalP"/>
    </source>
</evidence>
<evidence type="ECO:0000313" key="2">
    <source>
        <dbReference type="EMBL" id="CAE7279296.1"/>
    </source>
</evidence>
<organism evidence="2 3">
    <name type="scientific">Symbiodinium natans</name>
    <dbReference type="NCBI Taxonomy" id="878477"/>
    <lineage>
        <taxon>Eukaryota</taxon>
        <taxon>Sar</taxon>
        <taxon>Alveolata</taxon>
        <taxon>Dinophyceae</taxon>
        <taxon>Suessiales</taxon>
        <taxon>Symbiodiniaceae</taxon>
        <taxon>Symbiodinium</taxon>
    </lineage>
</organism>
<accession>A0A812MQK5</accession>
<protein>
    <submittedName>
        <fullName evidence="2">Uncharacterized protein</fullName>
    </submittedName>
</protein>
<dbReference type="EMBL" id="CAJNDS010001780">
    <property type="protein sequence ID" value="CAE7279296.1"/>
    <property type="molecule type" value="Genomic_DNA"/>
</dbReference>
<keyword evidence="1" id="KW-0732">Signal</keyword>
<dbReference type="Proteomes" id="UP000604046">
    <property type="component" value="Unassembled WGS sequence"/>
</dbReference>
<comment type="caution">
    <text evidence="2">The sequence shown here is derived from an EMBL/GenBank/DDBJ whole genome shotgun (WGS) entry which is preliminary data.</text>
</comment>
<feature type="chain" id="PRO_5032469664" evidence="1">
    <location>
        <begin position="22"/>
        <end position="159"/>
    </location>
</feature>
<gene>
    <name evidence="2" type="ORF">SNAT2548_LOCUS14810</name>
</gene>
<dbReference type="OrthoDB" id="406706at2759"/>
<dbReference type="AlphaFoldDB" id="A0A812MQK5"/>
<sequence>MAASALVRLSCGLLLLVGATALVQMPPAKQVQVLGCFGGTAPNATRCEGGKCHYMCVRPNLDGMELVCEANATLHQVGVSAGGVSWACQDLIRCPAKPALIGCNCTEKSRCIWGCAYWGSLDMRCNSSRLEYPRPGTILDCREGTVPEELRGGKGNWAC</sequence>
<reference evidence="2" key="1">
    <citation type="submission" date="2021-02" db="EMBL/GenBank/DDBJ databases">
        <authorList>
            <person name="Dougan E. K."/>
            <person name="Rhodes N."/>
            <person name="Thang M."/>
            <person name="Chan C."/>
        </authorList>
    </citation>
    <scope>NUCLEOTIDE SEQUENCE</scope>
</reference>
<proteinExistence type="predicted"/>
<keyword evidence="3" id="KW-1185">Reference proteome</keyword>
<name>A0A812MQK5_9DINO</name>